<reference evidence="13" key="1">
    <citation type="journal article" date="2020" name="G3 (Bethesda)">
        <title>High-Quality Assemblies for Three Invasive Social Wasps from the &lt;i&gt;Vespula&lt;/i&gt; Genus.</title>
        <authorList>
            <person name="Harrop T.W.R."/>
            <person name="Guhlin J."/>
            <person name="McLaughlin G.M."/>
            <person name="Permina E."/>
            <person name="Stockwell P."/>
            <person name="Gilligan J."/>
            <person name="Le Lec M.F."/>
            <person name="Gruber M.A.M."/>
            <person name="Quinn O."/>
            <person name="Lovegrove M."/>
            <person name="Duncan E.J."/>
            <person name="Remnant E.J."/>
            <person name="Van Eeckhoven J."/>
            <person name="Graham B."/>
            <person name="Knapp R.A."/>
            <person name="Langford K.W."/>
            <person name="Kronenberg Z."/>
            <person name="Press M.O."/>
            <person name="Eacker S.M."/>
            <person name="Wilson-Rankin E.E."/>
            <person name="Purcell J."/>
            <person name="Lester P.J."/>
            <person name="Dearden P.K."/>
        </authorList>
    </citation>
    <scope>NUCLEOTIDE SEQUENCE</scope>
    <source>
        <strain evidence="13">Marl-1</strain>
    </source>
</reference>
<dbReference type="GO" id="GO:0008270">
    <property type="term" value="F:zinc ion binding"/>
    <property type="evidence" value="ECO:0007669"/>
    <property type="project" value="UniProtKB-KW"/>
</dbReference>
<feature type="compositionally biased region" description="Polar residues" evidence="11">
    <location>
        <begin position="1"/>
        <end position="10"/>
    </location>
</feature>
<name>A0A834J4I1_VESVU</name>
<dbReference type="PANTHER" id="PTHR24082:SF473">
    <property type="entry name" value="ECDYSONE-INDUCED PROTEIN 75B, ISOFORM B"/>
    <property type="match status" value="1"/>
</dbReference>
<dbReference type="GO" id="GO:0009755">
    <property type="term" value="P:hormone-mediated signaling pathway"/>
    <property type="evidence" value="ECO:0007669"/>
    <property type="project" value="TreeGrafter"/>
</dbReference>
<dbReference type="GO" id="GO:0005634">
    <property type="term" value="C:nucleus"/>
    <property type="evidence" value="ECO:0007669"/>
    <property type="project" value="UniProtKB-SubCell"/>
</dbReference>
<dbReference type="GO" id="GO:0004879">
    <property type="term" value="F:nuclear receptor activity"/>
    <property type="evidence" value="ECO:0007669"/>
    <property type="project" value="TreeGrafter"/>
</dbReference>
<dbReference type="Gene3D" id="3.30.50.10">
    <property type="entry name" value="Erythroid Transcription Factor GATA-1, subunit A"/>
    <property type="match status" value="1"/>
</dbReference>
<dbReference type="InterPro" id="IPR013088">
    <property type="entry name" value="Znf_NHR/GATA"/>
</dbReference>
<accession>A0A834J4I1</accession>
<dbReference type="GO" id="GO:0000978">
    <property type="term" value="F:RNA polymerase II cis-regulatory region sequence-specific DNA binding"/>
    <property type="evidence" value="ECO:0007669"/>
    <property type="project" value="TreeGrafter"/>
</dbReference>
<dbReference type="GO" id="GO:0030154">
    <property type="term" value="P:cell differentiation"/>
    <property type="evidence" value="ECO:0007669"/>
    <property type="project" value="TreeGrafter"/>
</dbReference>
<comment type="caution">
    <text evidence="13">The sequence shown here is derived from an EMBL/GenBank/DDBJ whole genome shotgun (WGS) entry which is preliminary data.</text>
</comment>
<gene>
    <name evidence="13" type="ORF">HZH66_013837</name>
</gene>
<evidence type="ECO:0000313" key="14">
    <source>
        <dbReference type="Proteomes" id="UP000614350"/>
    </source>
</evidence>
<feature type="compositionally biased region" description="Basic and acidic residues" evidence="11">
    <location>
        <begin position="281"/>
        <end position="292"/>
    </location>
</feature>
<evidence type="ECO:0000256" key="8">
    <source>
        <dbReference type="ARBA" id="ARBA00023163"/>
    </source>
</evidence>
<dbReference type="InterPro" id="IPR001628">
    <property type="entry name" value="Znf_hrmn_rcpt"/>
</dbReference>
<keyword evidence="10" id="KW-0539">Nucleus</keyword>
<evidence type="ECO:0000256" key="11">
    <source>
        <dbReference type="SAM" id="MobiDB-lite"/>
    </source>
</evidence>
<evidence type="ECO:0000256" key="4">
    <source>
        <dbReference type="ARBA" id="ARBA00022771"/>
    </source>
</evidence>
<feature type="compositionally biased region" description="Acidic residues" evidence="11">
    <location>
        <begin position="204"/>
        <end position="217"/>
    </location>
</feature>
<dbReference type="PRINTS" id="PR00047">
    <property type="entry name" value="STROIDFINGER"/>
</dbReference>
<feature type="region of interest" description="Disordered" evidence="11">
    <location>
        <begin position="1"/>
        <end position="28"/>
    </location>
</feature>
<evidence type="ECO:0000256" key="9">
    <source>
        <dbReference type="ARBA" id="ARBA00023170"/>
    </source>
</evidence>
<dbReference type="SUPFAM" id="SSF57716">
    <property type="entry name" value="Glucocorticoid receptor-like (DNA-binding domain)"/>
    <property type="match status" value="1"/>
</dbReference>
<keyword evidence="5" id="KW-0862">Zinc</keyword>
<keyword evidence="14" id="KW-1185">Reference proteome</keyword>
<protein>
    <recommendedName>
        <fullName evidence="12">Nuclear receptor domain-containing protein</fullName>
    </recommendedName>
</protein>
<dbReference type="Pfam" id="PF00105">
    <property type="entry name" value="zf-C4"/>
    <property type="match status" value="1"/>
</dbReference>
<keyword evidence="4" id="KW-0863">Zinc-finger</keyword>
<evidence type="ECO:0000313" key="13">
    <source>
        <dbReference type="EMBL" id="KAF7381443.1"/>
    </source>
</evidence>
<sequence>MILTADSSIQGALATPPESPISGSSRASSVSRMSCVSQGMSSPYHVAQLPHRLSPNMPTMDSTVSSAKPEPELNIEFDGTTVLCRVCGDKASGFHYGVHSCEGCKPPSVSSTTTVIVTATIDHFTTSRFDRTDMEVVASPGAAFLDRFGSRRYVSTVVRMIDFSGEKSSKAARVPAAWLTFEMLEFIEKSRSFRSSIRINDAAAADDDDDDDDDDDGKMDGFRVVEGCAPLSASRKRQQQQQQQQEERQQSRAPVVGPARARRAVAANRRGVSISQCPSIERQKIEDDDKWS</sequence>
<dbReference type="PROSITE" id="PS51030">
    <property type="entry name" value="NUCLEAR_REC_DBD_2"/>
    <property type="match status" value="1"/>
</dbReference>
<keyword evidence="7" id="KW-0238">DNA-binding</keyword>
<feature type="region of interest" description="Disordered" evidence="11">
    <location>
        <begin position="229"/>
        <end position="292"/>
    </location>
</feature>
<comment type="similarity">
    <text evidence="2">Belongs to the nuclear hormone receptor family. NR1 subfamily.</text>
</comment>
<evidence type="ECO:0000256" key="5">
    <source>
        <dbReference type="ARBA" id="ARBA00022833"/>
    </source>
</evidence>
<keyword evidence="3" id="KW-0479">Metal-binding</keyword>
<dbReference type="GO" id="GO:0000122">
    <property type="term" value="P:negative regulation of transcription by RNA polymerase II"/>
    <property type="evidence" value="ECO:0007669"/>
    <property type="project" value="TreeGrafter"/>
</dbReference>
<evidence type="ECO:0000256" key="3">
    <source>
        <dbReference type="ARBA" id="ARBA00022723"/>
    </source>
</evidence>
<proteinExistence type="inferred from homology"/>
<feature type="region of interest" description="Disordered" evidence="11">
    <location>
        <begin position="203"/>
        <end position="222"/>
    </location>
</feature>
<keyword evidence="8" id="KW-0804">Transcription</keyword>
<evidence type="ECO:0000256" key="7">
    <source>
        <dbReference type="ARBA" id="ARBA00023125"/>
    </source>
</evidence>
<keyword evidence="9" id="KW-0675">Receptor</keyword>
<dbReference type="Proteomes" id="UP000614350">
    <property type="component" value="Unassembled WGS sequence"/>
</dbReference>
<feature type="domain" description="Nuclear receptor" evidence="12">
    <location>
        <begin position="81"/>
        <end position="105"/>
    </location>
</feature>
<dbReference type="AlphaFoldDB" id="A0A834J4I1"/>
<dbReference type="InterPro" id="IPR050234">
    <property type="entry name" value="Nuclear_hormone_rcpt_NR1"/>
</dbReference>
<feature type="compositionally biased region" description="Low complexity" evidence="11">
    <location>
        <begin position="252"/>
        <end position="272"/>
    </location>
</feature>
<evidence type="ECO:0000256" key="6">
    <source>
        <dbReference type="ARBA" id="ARBA00023015"/>
    </source>
</evidence>
<organism evidence="13 14">
    <name type="scientific">Vespula vulgaris</name>
    <name type="common">Yellow jacket</name>
    <name type="synonym">Wasp</name>
    <dbReference type="NCBI Taxonomy" id="7454"/>
    <lineage>
        <taxon>Eukaryota</taxon>
        <taxon>Metazoa</taxon>
        <taxon>Ecdysozoa</taxon>
        <taxon>Arthropoda</taxon>
        <taxon>Hexapoda</taxon>
        <taxon>Insecta</taxon>
        <taxon>Pterygota</taxon>
        <taxon>Neoptera</taxon>
        <taxon>Endopterygota</taxon>
        <taxon>Hymenoptera</taxon>
        <taxon>Apocrita</taxon>
        <taxon>Aculeata</taxon>
        <taxon>Vespoidea</taxon>
        <taxon>Vespidae</taxon>
        <taxon>Vespinae</taxon>
        <taxon>Vespula</taxon>
    </lineage>
</organism>
<dbReference type="EMBL" id="JACSEA010000020">
    <property type="protein sequence ID" value="KAF7381443.1"/>
    <property type="molecule type" value="Genomic_DNA"/>
</dbReference>
<dbReference type="PANTHER" id="PTHR24082">
    <property type="entry name" value="NUCLEAR HORMONE RECEPTOR"/>
    <property type="match status" value="1"/>
</dbReference>
<evidence type="ECO:0000256" key="1">
    <source>
        <dbReference type="ARBA" id="ARBA00004123"/>
    </source>
</evidence>
<keyword evidence="6" id="KW-0805">Transcription regulation</keyword>
<evidence type="ECO:0000256" key="10">
    <source>
        <dbReference type="ARBA" id="ARBA00023242"/>
    </source>
</evidence>
<dbReference type="GO" id="GO:0045944">
    <property type="term" value="P:positive regulation of transcription by RNA polymerase II"/>
    <property type="evidence" value="ECO:0007669"/>
    <property type="project" value="TreeGrafter"/>
</dbReference>
<evidence type="ECO:0000256" key="2">
    <source>
        <dbReference type="ARBA" id="ARBA00008092"/>
    </source>
</evidence>
<comment type="subcellular location">
    <subcellularLocation>
        <location evidence="1">Nucleus</location>
    </subcellularLocation>
</comment>
<evidence type="ECO:0000259" key="12">
    <source>
        <dbReference type="PROSITE" id="PS51030"/>
    </source>
</evidence>